<protein>
    <recommendedName>
        <fullName evidence="5">NADH-quinone oxidoreductase subunit N</fullName>
        <ecNumber evidence="5">7.1.1.-</ecNumber>
    </recommendedName>
    <alternativeName>
        <fullName evidence="5">NADH dehydrogenase I subunit N</fullName>
    </alternativeName>
    <alternativeName>
        <fullName evidence="5">NDH-1 subunit N</fullName>
    </alternativeName>
</protein>
<keyword evidence="5" id="KW-1003">Cell membrane</keyword>
<keyword evidence="4 5" id="KW-0472">Membrane</keyword>
<dbReference type="AlphaFoldDB" id="A0A098L9C9"/>
<name>A0A098L9C9_9BACT</name>
<dbReference type="OrthoDB" id="9811718at2"/>
<evidence type="ECO:0000313" key="8">
    <source>
        <dbReference type="EMBL" id="GAL83500.1"/>
    </source>
</evidence>
<keyword evidence="2 5" id="KW-0812">Transmembrane</keyword>
<dbReference type="Pfam" id="PF00361">
    <property type="entry name" value="Proton_antipo_M"/>
    <property type="match status" value="1"/>
</dbReference>
<keyword evidence="9" id="KW-1185">Reference proteome</keyword>
<dbReference type="GO" id="GO:0050136">
    <property type="term" value="F:NADH dehydrogenase (quinone) (non-electrogenic) activity"/>
    <property type="evidence" value="ECO:0007669"/>
    <property type="project" value="UniProtKB-UniRule"/>
</dbReference>
<feature type="transmembrane region" description="Helical" evidence="5">
    <location>
        <begin position="99"/>
        <end position="125"/>
    </location>
</feature>
<dbReference type="InterPro" id="IPR001750">
    <property type="entry name" value="ND/Mrp_TM"/>
</dbReference>
<feature type="transmembrane region" description="Helical" evidence="5">
    <location>
        <begin position="314"/>
        <end position="336"/>
    </location>
</feature>
<evidence type="ECO:0000256" key="3">
    <source>
        <dbReference type="ARBA" id="ARBA00022989"/>
    </source>
</evidence>
<keyword evidence="3 5" id="KW-1133">Transmembrane helix</keyword>
<feature type="transmembrane region" description="Helical" evidence="5">
    <location>
        <begin position="25"/>
        <end position="43"/>
    </location>
</feature>
<dbReference type="InterPro" id="IPR010096">
    <property type="entry name" value="NADH-Q_OxRdtase_suN/2"/>
</dbReference>
<feature type="transmembrane region" description="Helical" evidence="5">
    <location>
        <begin position="146"/>
        <end position="167"/>
    </location>
</feature>
<evidence type="ECO:0000256" key="1">
    <source>
        <dbReference type="ARBA" id="ARBA00004127"/>
    </source>
</evidence>
<dbReference type="STRING" id="153721.MYP_727"/>
<feature type="transmembrane region" description="Helical" evidence="5">
    <location>
        <begin position="259"/>
        <end position="280"/>
    </location>
</feature>
<dbReference type="GO" id="GO:0048038">
    <property type="term" value="F:quinone binding"/>
    <property type="evidence" value="ECO:0007669"/>
    <property type="project" value="UniProtKB-KW"/>
</dbReference>
<feature type="transmembrane region" description="Helical" evidence="5">
    <location>
        <begin position="226"/>
        <end position="247"/>
    </location>
</feature>
<keyword evidence="5" id="KW-0874">Quinone</keyword>
<comment type="subcellular location">
    <subcellularLocation>
        <location evidence="5">Cell membrane</location>
        <topology evidence="5">Multi-pass membrane protein</topology>
    </subcellularLocation>
    <subcellularLocation>
        <location evidence="1">Endomembrane system</location>
        <topology evidence="1">Multi-pass membrane protein</topology>
    </subcellularLocation>
    <subcellularLocation>
        <location evidence="6">Membrane</location>
        <topology evidence="6">Multi-pass membrane protein</topology>
    </subcellularLocation>
</comment>
<feature type="transmembrane region" description="Helical" evidence="5">
    <location>
        <begin position="356"/>
        <end position="379"/>
    </location>
</feature>
<comment type="function">
    <text evidence="5">NDH-1 shuttles electrons from NADH, via FMN and iron-sulfur (Fe-S) centers, to quinones in the respiratory chain. The immediate electron acceptor for the enzyme in this species is believed to be a menaquinone. Couples the redox reaction to proton translocation (for every two electrons transferred, four hydrogen ions are translocated across the cytoplasmic membrane), and thus conserves the redox energy in a proton gradient.</text>
</comment>
<comment type="subunit">
    <text evidence="5">NDH-1 is composed of 14 different subunits. Subunits NuoA, H, J, K, L, M, N constitute the membrane sector of the complex.</text>
</comment>
<reference evidence="8 9" key="1">
    <citation type="submission" date="2014-09" db="EMBL/GenBank/DDBJ databases">
        <title>Sporocytophaga myxococcoides PG-01 genome sequencing.</title>
        <authorList>
            <person name="Liu L."/>
            <person name="Gao P.J."/>
            <person name="Chen G.J."/>
            <person name="Wang L.S."/>
        </authorList>
    </citation>
    <scope>NUCLEOTIDE SEQUENCE [LARGE SCALE GENOMIC DNA]</scope>
    <source>
        <strain evidence="8 9">PG-01</strain>
    </source>
</reference>
<evidence type="ECO:0000256" key="6">
    <source>
        <dbReference type="RuleBase" id="RU000320"/>
    </source>
</evidence>
<dbReference type="Proteomes" id="UP000030185">
    <property type="component" value="Unassembled WGS sequence"/>
</dbReference>
<proteinExistence type="inferred from homology"/>
<dbReference type="eggNOG" id="COG1007">
    <property type="taxonomic scope" value="Bacteria"/>
</dbReference>
<dbReference type="HAMAP" id="MF_00445">
    <property type="entry name" value="NDH1_NuoN_1"/>
    <property type="match status" value="1"/>
</dbReference>
<dbReference type="GO" id="GO:0012505">
    <property type="term" value="C:endomembrane system"/>
    <property type="evidence" value="ECO:0007669"/>
    <property type="project" value="UniProtKB-SubCell"/>
</dbReference>
<feature type="transmembrane region" description="Helical" evidence="5">
    <location>
        <begin position="187"/>
        <end position="206"/>
    </location>
</feature>
<evidence type="ECO:0000256" key="5">
    <source>
        <dbReference type="HAMAP-Rule" id="MF_00445"/>
    </source>
</evidence>
<organism evidence="8 9">
    <name type="scientific">Sporocytophaga myxococcoides</name>
    <dbReference type="NCBI Taxonomy" id="153721"/>
    <lineage>
        <taxon>Bacteria</taxon>
        <taxon>Pseudomonadati</taxon>
        <taxon>Bacteroidota</taxon>
        <taxon>Cytophagia</taxon>
        <taxon>Cytophagales</taxon>
        <taxon>Cytophagaceae</taxon>
        <taxon>Sporocytophaga</taxon>
    </lineage>
</organism>
<comment type="caution">
    <text evidence="8">The sequence shown here is derived from an EMBL/GenBank/DDBJ whole genome shotgun (WGS) entry which is preliminary data.</text>
</comment>
<evidence type="ECO:0000256" key="2">
    <source>
        <dbReference type="ARBA" id="ARBA00022692"/>
    </source>
</evidence>
<gene>
    <name evidence="5" type="primary">nuoN</name>
    <name evidence="8" type="ORF">MYP_727</name>
</gene>
<comment type="similarity">
    <text evidence="5">Belongs to the complex I subunit 2 family.</text>
</comment>
<dbReference type="PANTHER" id="PTHR22773">
    <property type="entry name" value="NADH DEHYDROGENASE"/>
    <property type="match status" value="1"/>
</dbReference>
<feature type="transmembrane region" description="Helical" evidence="5">
    <location>
        <begin position="55"/>
        <end position="79"/>
    </location>
</feature>
<dbReference type="EC" id="7.1.1.-" evidence="5"/>
<evidence type="ECO:0000259" key="7">
    <source>
        <dbReference type="Pfam" id="PF00361"/>
    </source>
</evidence>
<keyword evidence="5" id="KW-0520">NAD</keyword>
<feature type="transmembrane region" description="Helical" evidence="5">
    <location>
        <begin position="431"/>
        <end position="455"/>
    </location>
</feature>
<comment type="catalytic activity">
    <reaction evidence="5">
        <text>a quinone + NADH + 5 H(+)(in) = a quinol + NAD(+) + 4 H(+)(out)</text>
        <dbReference type="Rhea" id="RHEA:57888"/>
        <dbReference type="ChEBI" id="CHEBI:15378"/>
        <dbReference type="ChEBI" id="CHEBI:24646"/>
        <dbReference type="ChEBI" id="CHEBI:57540"/>
        <dbReference type="ChEBI" id="CHEBI:57945"/>
        <dbReference type="ChEBI" id="CHEBI:132124"/>
    </reaction>
</comment>
<feature type="domain" description="NADH:quinone oxidoreductase/Mrp antiporter transmembrane" evidence="7">
    <location>
        <begin position="113"/>
        <end position="406"/>
    </location>
</feature>
<accession>A0A098L9C9</accession>
<keyword evidence="5" id="KW-0813">Transport</keyword>
<dbReference type="NCBIfam" id="TIGR01770">
    <property type="entry name" value="NDH_I_N"/>
    <property type="match status" value="1"/>
</dbReference>
<evidence type="ECO:0000256" key="4">
    <source>
        <dbReference type="ARBA" id="ARBA00023136"/>
    </source>
</evidence>
<dbReference type="GO" id="GO:0008137">
    <property type="term" value="F:NADH dehydrogenase (ubiquinone) activity"/>
    <property type="evidence" value="ECO:0007669"/>
    <property type="project" value="InterPro"/>
</dbReference>
<feature type="transmembrane region" description="Helical" evidence="5">
    <location>
        <begin position="287"/>
        <end position="308"/>
    </location>
</feature>
<dbReference type="GO" id="GO:0005886">
    <property type="term" value="C:plasma membrane"/>
    <property type="evidence" value="ECO:0007669"/>
    <property type="project" value="UniProtKB-SubCell"/>
</dbReference>
<evidence type="ECO:0000313" key="9">
    <source>
        <dbReference type="Proteomes" id="UP000030185"/>
    </source>
</evidence>
<dbReference type="GO" id="GO:0042773">
    <property type="term" value="P:ATP synthesis coupled electron transport"/>
    <property type="evidence" value="ECO:0007669"/>
    <property type="project" value="InterPro"/>
</dbReference>
<dbReference type="EMBL" id="BBLT01000001">
    <property type="protein sequence ID" value="GAL83500.1"/>
    <property type="molecule type" value="Genomic_DNA"/>
</dbReference>
<feature type="transmembrane region" description="Helical" evidence="5">
    <location>
        <begin position="391"/>
        <end position="411"/>
    </location>
</feature>
<keyword evidence="5" id="KW-1278">Translocase</keyword>
<sequence length="462" mass="50650">MKTLILTALLGIVSMLSEIFGFRKYLWTILVLGLTGVFCVNLSELTSAYQYFPNMIVFDHYAGVFSGLIILMALVWFFISKDQYDSNEFNQADHYSLIMFTLTGTIVLVSFTHLAMLFLGIEILSIPMFILAGSRKKELSSNEASLKYFIMGAFATGILLFGIALLYGATGTFNIHEIALIASNNSGSVSVLFYTGIFMVMIGLAFKVSAVPFHFWTPDVYEGAPLVITAFMATIVKTAAFAAFYRLFNTSFVSLLPQWGSTLSVIIIFTILTGNILAVYQTSVKRMLAYSGIAQAGYMLMTILLTRYESQDALVLYTSSYALSTLCAFAVLHYVIKIKGNDSFESFSGLGKSHPLLAVIMVISMLSLAGIPPAVGFFAKFYLFSAVLQEGYLGLVIVAVLGSLISVYYYFRVIISMYSGESETESIQLTVINKAVLVLIGCIIILLGVTPGLFIDAIKSLT</sequence>
<dbReference type="RefSeq" id="WP_045458447.1">
    <property type="nucleotide sequence ID" value="NZ_BBLT01000001.1"/>
</dbReference>